<dbReference type="Pfam" id="PF23981">
    <property type="entry name" value="DUF7305"/>
    <property type="match status" value="1"/>
</dbReference>
<name>A0AAF0T0N6_9EURY</name>
<evidence type="ECO:0000256" key="1">
    <source>
        <dbReference type="SAM" id="MobiDB-lite"/>
    </source>
</evidence>
<evidence type="ECO:0000313" key="5">
    <source>
        <dbReference type="Proteomes" id="UP001224926"/>
    </source>
</evidence>
<dbReference type="InterPro" id="IPR055729">
    <property type="entry name" value="DUF7305"/>
</dbReference>
<gene>
    <name evidence="4" type="ORF">NP511_13075</name>
</gene>
<feature type="region of interest" description="Disordered" evidence="1">
    <location>
        <begin position="1"/>
        <end position="31"/>
    </location>
</feature>
<accession>A0AAF0T0N6</accession>
<feature type="transmembrane region" description="Helical" evidence="2">
    <location>
        <begin position="38"/>
        <end position="58"/>
    </location>
</feature>
<feature type="domain" description="DUF7305" evidence="3">
    <location>
        <begin position="305"/>
        <end position="474"/>
    </location>
</feature>
<dbReference type="Proteomes" id="UP001224926">
    <property type="component" value="Chromosome"/>
</dbReference>
<proteinExistence type="predicted"/>
<dbReference type="EMBL" id="CP101873">
    <property type="protein sequence ID" value="WMT06317.1"/>
    <property type="molecule type" value="Genomic_DNA"/>
</dbReference>
<dbReference type="AlphaFoldDB" id="A0AAF0T0N6"/>
<keyword evidence="2" id="KW-0472">Membrane</keyword>
<evidence type="ECO:0000313" key="4">
    <source>
        <dbReference type="EMBL" id="WMT06317.1"/>
    </source>
</evidence>
<sequence>MRGEFDAPRSGGVPRIERDAETSSGGVPTDLDRGQTHLLGYVLLVGIVVVGSGAVLLFGGSGLEASESAVEIEHAERSLLAFTHATRTATEAGDDRVPVTIEGLERGTLETRADAGRVRIVREDGSGTEVLYDEPLGAVTYANGDTEIASQGGGVWRSDGDGTVAVSAPPLEYRDGSLWFPVVRFVETRTRGNAIDGVVSRSESPTRVGRGDRRSAGSGDVRIEIESTYCEGWQREIESTLSGGVTERCSAGRTDRVRFELTDPPDIGGIDTAIAAHEVDIHRNAPPIEGDVNAASVDADRVDGSVSGAGYDHPSVDSYVSGRVAACERTGFEEPDDVLEAGRYCVEALEDGHTFDTSDGDVEVVVRDSIDVRGDALRHVGENDVTVLADGPVSVGGNAVLGNESDPGRTQLLVSADGAVATATGTPTVAGLVYAPDSSVSLQGNPTVRGGIVAERVAVGNVRPGGVAYDERIAAAEVAATGPRLRRLGVTAYDVSLEE</sequence>
<dbReference type="GeneID" id="84214890"/>
<reference evidence="4 5" key="1">
    <citation type="submission" date="2022-07" db="EMBL/GenBank/DDBJ databases">
        <title>Two temperate virus in Haloterrigena jeotgali A29.</title>
        <authorList>
            <person name="Deng X."/>
        </authorList>
    </citation>
    <scope>NUCLEOTIDE SEQUENCE [LARGE SCALE GENOMIC DNA]</scope>
    <source>
        <strain evidence="4 5">A29</strain>
    </source>
</reference>
<organism evidence="4 5">
    <name type="scientific">Natrinema thermotolerans</name>
    <dbReference type="NCBI Taxonomy" id="121872"/>
    <lineage>
        <taxon>Archaea</taxon>
        <taxon>Methanobacteriati</taxon>
        <taxon>Methanobacteriota</taxon>
        <taxon>Stenosarchaea group</taxon>
        <taxon>Halobacteria</taxon>
        <taxon>Halobacteriales</taxon>
        <taxon>Natrialbaceae</taxon>
        <taxon>Natrinema</taxon>
    </lineage>
</organism>
<dbReference type="GeneID" id="39862559"/>
<protein>
    <recommendedName>
        <fullName evidence="3">DUF7305 domain-containing protein</fullName>
    </recommendedName>
</protein>
<keyword evidence="2" id="KW-0812">Transmembrane</keyword>
<dbReference type="InterPro" id="IPR055713">
    <property type="entry name" value="DUF7289"/>
</dbReference>
<keyword evidence="5" id="KW-1185">Reference proteome</keyword>
<dbReference type="Pfam" id="PF23960">
    <property type="entry name" value="DUF7289"/>
    <property type="match status" value="1"/>
</dbReference>
<dbReference type="RefSeq" id="WP_049965845.1">
    <property type="nucleotide sequence ID" value="NZ_CP101873.1"/>
</dbReference>
<evidence type="ECO:0000256" key="2">
    <source>
        <dbReference type="SAM" id="Phobius"/>
    </source>
</evidence>
<evidence type="ECO:0000259" key="3">
    <source>
        <dbReference type="Pfam" id="PF23981"/>
    </source>
</evidence>
<keyword evidence="2" id="KW-1133">Transmembrane helix</keyword>